<accession>A0ABN7RNE7</accession>
<dbReference type="NCBIfam" id="TIGR00476">
    <property type="entry name" value="selD"/>
    <property type="match status" value="1"/>
</dbReference>
<dbReference type="SUPFAM" id="SSF55326">
    <property type="entry name" value="PurM N-terminal domain-like"/>
    <property type="match status" value="1"/>
</dbReference>
<dbReference type="SUPFAM" id="SSF56042">
    <property type="entry name" value="PurM C-terminal domain-like"/>
    <property type="match status" value="1"/>
</dbReference>
<evidence type="ECO:0000259" key="9">
    <source>
        <dbReference type="Pfam" id="PF00586"/>
    </source>
</evidence>
<keyword evidence="4" id="KW-0547">Nucleotide-binding</keyword>
<sequence length="285" mass="30953">MGWIACNNVISDLYAMGVSRIDNVLMLLSTSTKFTTKQEDAVLPQIMSGFRDCCFAAGTQVRGGQTTRNPWVLLGGCATSVLSKDNFVLPNGAKPGDLLILTKPLGTQIAVNLNQWLDDEDTDKLKPTGMNDEDVRKGYDAATVSMMTLNRKASSLMRKYKAHAATDVTGFGILGHAQNLVECQEEELDFIIEKLPILNKIAKADDGMGRMFQLVKGYSAETSGGLLLAIDPNEADKYVAELKAANGHDIWIIGKVTSGSRKATIIPEVKIIDVALDENEKIISL</sequence>
<dbReference type="PANTHER" id="PTHR10256">
    <property type="entry name" value="SELENIDE, WATER DIKINASE"/>
    <property type="match status" value="1"/>
</dbReference>
<evidence type="ECO:0000313" key="12">
    <source>
        <dbReference type="Proteomes" id="UP001158576"/>
    </source>
</evidence>
<evidence type="ECO:0000256" key="4">
    <source>
        <dbReference type="ARBA" id="ARBA00022741"/>
    </source>
</evidence>
<reference evidence="11 12" key="1">
    <citation type="submission" date="2021-04" db="EMBL/GenBank/DDBJ databases">
        <authorList>
            <person name="Bliznina A."/>
        </authorList>
    </citation>
    <scope>NUCLEOTIDE SEQUENCE [LARGE SCALE GENOMIC DNA]</scope>
</reference>
<organism evidence="11 12">
    <name type="scientific">Oikopleura dioica</name>
    <name type="common">Tunicate</name>
    <dbReference type="NCBI Taxonomy" id="34765"/>
    <lineage>
        <taxon>Eukaryota</taxon>
        <taxon>Metazoa</taxon>
        <taxon>Chordata</taxon>
        <taxon>Tunicata</taxon>
        <taxon>Appendicularia</taxon>
        <taxon>Copelata</taxon>
        <taxon>Oikopleuridae</taxon>
        <taxon>Oikopleura</taxon>
    </lineage>
</organism>
<dbReference type="Pfam" id="PF00586">
    <property type="entry name" value="AIRS"/>
    <property type="match status" value="1"/>
</dbReference>
<evidence type="ECO:0000256" key="2">
    <source>
        <dbReference type="ARBA" id="ARBA00011997"/>
    </source>
</evidence>
<dbReference type="EMBL" id="OU015568">
    <property type="protein sequence ID" value="CAG5081193.1"/>
    <property type="molecule type" value="Genomic_DNA"/>
</dbReference>
<name>A0ABN7RNE7_OIKDI</name>
<evidence type="ECO:0000259" key="10">
    <source>
        <dbReference type="Pfam" id="PF02769"/>
    </source>
</evidence>
<dbReference type="InterPro" id="IPR036921">
    <property type="entry name" value="PurM-like_N_sf"/>
</dbReference>
<keyword evidence="3" id="KW-0808">Transferase</keyword>
<gene>
    <name evidence="11" type="ORF">OKIOD_LOCUS1368</name>
</gene>
<proteinExistence type="predicted"/>
<protein>
    <recommendedName>
        <fullName evidence="2">selenide, water dikinase</fullName>
        <ecNumber evidence="2">2.7.9.3</ecNumber>
    </recommendedName>
</protein>
<keyword evidence="6" id="KW-0067">ATP-binding</keyword>
<dbReference type="Gene3D" id="3.30.1330.10">
    <property type="entry name" value="PurM-like, N-terminal domain"/>
    <property type="match status" value="1"/>
</dbReference>
<evidence type="ECO:0000256" key="6">
    <source>
        <dbReference type="ARBA" id="ARBA00022840"/>
    </source>
</evidence>
<comment type="function">
    <text evidence="1">Synthesizes selenophosphate from selenide and ATP.</text>
</comment>
<dbReference type="InterPro" id="IPR036676">
    <property type="entry name" value="PurM-like_C_sf"/>
</dbReference>
<dbReference type="InterPro" id="IPR010918">
    <property type="entry name" value="PurM-like_C_dom"/>
</dbReference>
<evidence type="ECO:0000256" key="1">
    <source>
        <dbReference type="ARBA" id="ARBA00003786"/>
    </source>
</evidence>
<evidence type="ECO:0000256" key="3">
    <source>
        <dbReference type="ARBA" id="ARBA00022679"/>
    </source>
</evidence>
<comment type="catalytic activity">
    <reaction evidence="8">
        <text>hydrogenselenide + ATP + H2O = selenophosphate + AMP + phosphate + 2 H(+)</text>
        <dbReference type="Rhea" id="RHEA:18737"/>
        <dbReference type="ChEBI" id="CHEBI:15377"/>
        <dbReference type="ChEBI" id="CHEBI:15378"/>
        <dbReference type="ChEBI" id="CHEBI:16144"/>
        <dbReference type="ChEBI" id="CHEBI:29317"/>
        <dbReference type="ChEBI" id="CHEBI:30616"/>
        <dbReference type="ChEBI" id="CHEBI:43474"/>
        <dbReference type="ChEBI" id="CHEBI:456215"/>
        <dbReference type="EC" id="2.7.9.3"/>
    </reaction>
</comment>
<keyword evidence="5" id="KW-0418">Kinase</keyword>
<dbReference type="EC" id="2.7.9.3" evidence="2"/>
<evidence type="ECO:0000256" key="7">
    <source>
        <dbReference type="ARBA" id="ARBA00023266"/>
    </source>
</evidence>
<feature type="domain" description="PurM-like C-terminal" evidence="10">
    <location>
        <begin position="94"/>
        <end position="263"/>
    </location>
</feature>
<evidence type="ECO:0000256" key="8">
    <source>
        <dbReference type="ARBA" id="ARBA00049005"/>
    </source>
</evidence>
<dbReference type="Proteomes" id="UP001158576">
    <property type="component" value="Chromosome PAR"/>
</dbReference>
<evidence type="ECO:0000313" key="11">
    <source>
        <dbReference type="EMBL" id="CAG5081193.1"/>
    </source>
</evidence>
<evidence type="ECO:0000256" key="5">
    <source>
        <dbReference type="ARBA" id="ARBA00022777"/>
    </source>
</evidence>
<dbReference type="PANTHER" id="PTHR10256:SF0">
    <property type="entry name" value="INACTIVE SELENIDE, WATER DIKINASE-LIKE PROTEIN-RELATED"/>
    <property type="match status" value="1"/>
</dbReference>
<keyword evidence="12" id="KW-1185">Reference proteome</keyword>
<feature type="domain" description="PurM-like N-terminal" evidence="9">
    <location>
        <begin position="1"/>
        <end position="73"/>
    </location>
</feature>
<dbReference type="Pfam" id="PF02769">
    <property type="entry name" value="AIRS_C"/>
    <property type="match status" value="1"/>
</dbReference>
<keyword evidence="7" id="KW-0711">Selenium</keyword>
<dbReference type="Gene3D" id="3.90.650.10">
    <property type="entry name" value="PurM-like C-terminal domain"/>
    <property type="match status" value="1"/>
</dbReference>
<dbReference type="InterPro" id="IPR016188">
    <property type="entry name" value="PurM-like_N"/>
</dbReference>
<dbReference type="InterPro" id="IPR004536">
    <property type="entry name" value="SPS/SelD"/>
</dbReference>